<evidence type="ECO:0000256" key="1">
    <source>
        <dbReference type="SAM" id="MobiDB-lite"/>
    </source>
</evidence>
<dbReference type="PaxDb" id="121845-A0A3Q0J1I6"/>
<gene>
    <name evidence="3" type="primary">LOC113468254</name>
</gene>
<dbReference type="KEGG" id="dci:113468254"/>
<evidence type="ECO:0000313" key="2">
    <source>
        <dbReference type="Proteomes" id="UP000079169"/>
    </source>
</evidence>
<feature type="region of interest" description="Disordered" evidence="1">
    <location>
        <begin position="1"/>
        <end position="74"/>
    </location>
</feature>
<sequence length="319" mass="33590">MPSHPEVYRLDKIDEVSDKHSEDSSTLVKVCEVVPEEFRTNETPQGSNPSNANGTRDPTNQTPSPDSTSSQENRVDIHTGLDVINCRLDYINLEISTIVNVLSNINNELKHGSSTVVLDVPLNVADRIVKPLHGVVGDTRSHSVGEQHRDVCCESSAFEVVSNGGNKSVKPEVVGKGVTFVEGSGDSVNTVKGPGASATVAVPTGAGSAIHDPNRVTNASRNLPGHLATSFRVLEAPSNDPLTPLVCDNNPPSHCLVSVMPPKGTPGVEAPISGSTQDTSDGRQDSGNTPSKLGISTHITRRSSESDLSITPKGKSDVS</sequence>
<feature type="compositionally biased region" description="Basic and acidic residues" evidence="1">
    <location>
        <begin position="1"/>
        <end position="23"/>
    </location>
</feature>
<feature type="compositionally biased region" description="Polar residues" evidence="1">
    <location>
        <begin position="41"/>
        <end position="72"/>
    </location>
</feature>
<dbReference type="Proteomes" id="UP000079169">
    <property type="component" value="Unplaced"/>
</dbReference>
<dbReference type="AlphaFoldDB" id="A0A3Q0J1I6"/>
<feature type="compositionally biased region" description="Polar residues" evidence="1">
    <location>
        <begin position="273"/>
        <end position="291"/>
    </location>
</feature>
<accession>A0A3Q0J1I6</accession>
<proteinExistence type="predicted"/>
<dbReference type="GeneID" id="113468254"/>
<reference evidence="3" key="1">
    <citation type="submission" date="2025-08" db="UniProtKB">
        <authorList>
            <consortium name="RefSeq"/>
        </authorList>
    </citation>
    <scope>IDENTIFICATION</scope>
</reference>
<protein>
    <submittedName>
        <fullName evidence="3">Uncharacterized protein LOC113468254</fullName>
    </submittedName>
</protein>
<name>A0A3Q0J1I6_DIACI</name>
<organism evidence="2 3">
    <name type="scientific">Diaphorina citri</name>
    <name type="common">Asian citrus psyllid</name>
    <dbReference type="NCBI Taxonomy" id="121845"/>
    <lineage>
        <taxon>Eukaryota</taxon>
        <taxon>Metazoa</taxon>
        <taxon>Ecdysozoa</taxon>
        <taxon>Arthropoda</taxon>
        <taxon>Hexapoda</taxon>
        <taxon>Insecta</taxon>
        <taxon>Pterygota</taxon>
        <taxon>Neoptera</taxon>
        <taxon>Paraneoptera</taxon>
        <taxon>Hemiptera</taxon>
        <taxon>Sternorrhyncha</taxon>
        <taxon>Psylloidea</taxon>
        <taxon>Psyllidae</taxon>
        <taxon>Diaphorininae</taxon>
        <taxon>Diaphorina</taxon>
    </lineage>
</organism>
<keyword evidence="2" id="KW-1185">Reference proteome</keyword>
<dbReference type="RefSeq" id="XP_026680818.1">
    <property type="nucleotide sequence ID" value="XM_026825017.1"/>
</dbReference>
<feature type="region of interest" description="Disordered" evidence="1">
    <location>
        <begin position="260"/>
        <end position="319"/>
    </location>
</feature>
<evidence type="ECO:0000313" key="3">
    <source>
        <dbReference type="RefSeq" id="XP_026680818.1"/>
    </source>
</evidence>